<dbReference type="RefSeq" id="WP_353686678.1">
    <property type="nucleotide sequence ID" value="NZ_CP144374.1"/>
</dbReference>
<dbReference type="AlphaFoldDB" id="A0AAU8H2N0"/>
<organism evidence="4">
    <name type="scientific">Thermodesulfovibrio obliviosus</name>
    <dbReference type="NCBI Taxonomy" id="3118332"/>
    <lineage>
        <taxon>Bacteria</taxon>
        <taxon>Pseudomonadati</taxon>
        <taxon>Nitrospirota</taxon>
        <taxon>Thermodesulfovibrionia</taxon>
        <taxon>Thermodesulfovibrionales</taxon>
        <taxon>Thermodesulfovibrionaceae</taxon>
        <taxon>Thermodesulfovibrio</taxon>
    </lineage>
</organism>
<keyword evidence="2" id="KW-0325">Glycoprotein</keyword>
<dbReference type="InterPro" id="IPR000863">
    <property type="entry name" value="Sulfotransferase_dom"/>
</dbReference>
<gene>
    <name evidence="4" type="ORF">V4D31_02515</name>
</gene>
<dbReference type="InterPro" id="IPR027417">
    <property type="entry name" value="P-loop_NTPase"/>
</dbReference>
<evidence type="ECO:0000256" key="2">
    <source>
        <dbReference type="ARBA" id="ARBA00023180"/>
    </source>
</evidence>
<proteinExistence type="predicted"/>
<dbReference type="SUPFAM" id="SSF52540">
    <property type="entry name" value="P-loop containing nucleoside triphosphate hydrolases"/>
    <property type="match status" value="1"/>
</dbReference>
<dbReference type="PANTHER" id="PTHR10605">
    <property type="entry name" value="HEPARAN SULFATE SULFOTRANSFERASE"/>
    <property type="match status" value="1"/>
</dbReference>
<evidence type="ECO:0000256" key="1">
    <source>
        <dbReference type="ARBA" id="ARBA00022679"/>
    </source>
</evidence>
<name>A0AAU8H2N0_9BACT</name>
<dbReference type="GO" id="GO:0008146">
    <property type="term" value="F:sulfotransferase activity"/>
    <property type="evidence" value="ECO:0007669"/>
    <property type="project" value="InterPro"/>
</dbReference>
<dbReference type="EMBL" id="CP144374">
    <property type="protein sequence ID" value="XCH49042.1"/>
    <property type="molecule type" value="Genomic_DNA"/>
</dbReference>
<dbReference type="EC" id="2.8.2.-" evidence="4"/>
<dbReference type="PANTHER" id="PTHR10605:SF56">
    <property type="entry name" value="BIFUNCTIONAL HEPARAN SULFATE N-DEACETYLASE_N-SULFOTRANSFERASE"/>
    <property type="match status" value="1"/>
</dbReference>
<dbReference type="Gene3D" id="3.40.50.300">
    <property type="entry name" value="P-loop containing nucleotide triphosphate hydrolases"/>
    <property type="match status" value="1"/>
</dbReference>
<dbReference type="Pfam" id="PF00685">
    <property type="entry name" value="Sulfotransfer_1"/>
    <property type="match status" value="1"/>
</dbReference>
<evidence type="ECO:0000313" key="4">
    <source>
        <dbReference type="EMBL" id="XCH49042.1"/>
    </source>
</evidence>
<reference evidence="4" key="1">
    <citation type="submission" date="2024-01" db="EMBL/GenBank/DDBJ databases">
        <title>The first autotrophic representatives of the genus Thermodesulfovibrio.</title>
        <authorList>
            <person name="Maltseva A.I."/>
            <person name="Elcheninov A.G."/>
            <person name="Kublanov I.V."/>
            <person name="Lebedinsky A.V."/>
            <person name="Frolov E.N."/>
        </authorList>
    </citation>
    <scope>NUCLEOTIDE SEQUENCE</scope>
    <source>
        <strain evidence="4">3462-1</strain>
    </source>
</reference>
<dbReference type="InterPro" id="IPR037359">
    <property type="entry name" value="NST/OST"/>
</dbReference>
<dbReference type="KEGG" id="tob:V4D31_02515"/>
<keyword evidence="1 4" id="KW-0808">Transferase</keyword>
<accession>A0AAU8H2N0</accession>
<feature type="domain" description="Sulfotransferase" evidence="3">
    <location>
        <begin position="17"/>
        <end position="215"/>
    </location>
</feature>
<sequence length="261" mass="31090">MIDISNTKIMKTNKIPNFFIVGAQKAGTTSLYEYLKEHPEIYMSPVKEPHYFAKDLDYENMRRDMKRTTIFIRTLEEYLELFNGVKNEKAIGEASPSYLYSKVAAYEIKKFNPDAKVIMILRDPVERAYSHYLMNLRDGLTSEKDFIKEVLSDLKKPKKGWGISHLYIELGLYYEQVKRYLDTFPKDNVKILLYEDFKLNTYEVIKDIFSFLGVENNFYSPKFEHIFMEGVTVKYPKLNKLLKMIYSDYKNYTDPHREWTR</sequence>
<evidence type="ECO:0000259" key="3">
    <source>
        <dbReference type="Pfam" id="PF00685"/>
    </source>
</evidence>
<protein>
    <submittedName>
        <fullName evidence="4">Sulfotransferase</fullName>
        <ecNumber evidence="4">2.8.2.-</ecNumber>
    </submittedName>
</protein>